<accession>A0A6J5N487</accession>
<reference evidence="1" key="1">
    <citation type="submission" date="2020-04" db="EMBL/GenBank/DDBJ databases">
        <authorList>
            <person name="Chiriac C."/>
            <person name="Salcher M."/>
            <person name="Ghai R."/>
            <person name="Kavagutti S V."/>
        </authorList>
    </citation>
    <scope>NUCLEOTIDE SEQUENCE</scope>
</reference>
<protein>
    <submittedName>
        <fullName evidence="1">Uncharacterized protein</fullName>
    </submittedName>
</protein>
<gene>
    <name evidence="1" type="ORF">UFOVP577_16</name>
</gene>
<proteinExistence type="predicted"/>
<dbReference type="EMBL" id="LR796547">
    <property type="protein sequence ID" value="CAB4150629.1"/>
    <property type="molecule type" value="Genomic_DNA"/>
</dbReference>
<sequence>METYERCKRCDVPFRKNEKVLWCRMRGCEESELREPTPQMLKVLFKRKEKE</sequence>
<organism evidence="1">
    <name type="scientific">uncultured Caudovirales phage</name>
    <dbReference type="NCBI Taxonomy" id="2100421"/>
    <lineage>
        <taxon>Viruses</taxon>
        <taxon>Duplodnaviria</taxon>
        <taxon>Heunggongvirae</taxon>
        <taxon>Uroviricota</taxon>
        <taxon>Caudoviricetes</taxon>
        <taxon>Peduoviridae</taxon>
        <taxon>Maltschvirus</taxon>
        <taxon>Maltschvirus maltsch</taxon>
    </lineage>
</organism>
<name>A0A6J5N487_9CAUD</name>
<evidence type="ECO:0000313" key="1">
    <source>
        <dbReference type="EMBL" id="CAB4150629.1"/>
    </source>
</evidence>